<evidence type="ECO:0000313" key="5">
    <source>
        <dbReference type="Proteomes" id="UP001059480"/>
    </source>
</evidence>
<dbReference type="Proteomes" id="UP001059480">
    <property type="component" value="Unassembled WGS sequence"/>
</dbReference>
<sequence>MNELSKVDTGSLITHKYKKSKELADLKPFQRDILLFDTYVAGTSHVEGIEELEPFITIGDRLDFFRDADNAHDNNAIEVRNKNHVKIGFVPQKDNIIFARLMDAGKLLYGKVTSKELQGRWVKIDMEIYLHEI</sequence>
<reference evidence="4" key="3">
    <citation type="journal article" date="2023" name="Microbiol. Resour. Announc.">
        <title>Draft Genome Sequence of Granulicatella sp. Strain S8, Isolated from a Marine Fish, Seriola quinqueradiata.</title>
        <authorList>
            <person name="Lee M."/>
            <person name="Farooq A."/>
            <person name="Jeong J.B."/>
            <person name="Jung M.Y."/>
        </authorList>
    </citation>
    <scope>NUCLEOTIDE SEQUENCE</scope>
    <source>
        <strain evidence="4">S8</strain>
    </source>
</reference>
<organism evidence="4 5">
    <name type="scientific">Granulicatella seriolae</name>
    <dbReference type="NCBI Taxonomy" id="2967226"/>
    <lineage>
        <taxon>Bacteria</taxon>
        <taxon>Bacillati</taxon>
        <taxon>Bacillota</taxon>
        <taxon>Bacilli</taxon>
        <taxon>Lactobacillales</taxon>
        <taxon>Carnobacteriaceae</taxon>
        <taxon>Granulicatella</taxon>
    </lineage>
</organism>
<evidence type="ECO:0000256" key="2">
    <source>
        <dbReference type="ARBA" id="ARBA00022801"/>
    </source>
</evidence>
<protein>
    <submittedName>
        <fullName evidence="4">HIRAN domain-containing protein</fullName>
    </submittedName>
</protein>
<dbReference type="SMART" id="SM00910">
    <property type="entry name" value="HIRAN"/>
    <property type="match status" value="1"/>
</dbReference>
<keyword evidence="2" id="KW-0378">Hydrolase</keyword>
<dbReference type="EMBL" id="JANHNZ010000009">
    <property type="protein sequence ID" value="MCQ9210574.1"/>
    <property type="molecule type" value="Genomic_DNA"/>
</dbReference>
<evidence type="ECO:0000259" key="3">
    <source>
        <dbReference type="SMART" id="SM00910"/>
    </source>
</evidence>
<evidence type="ECO:0000313" key="4">
    <source>
        <dbReference type="EMBL" id="MCQ9210574.1"/>
    </source>
</evidence>
<dbReference type="InterPro" id="IPR014905">
    <property type="entry name" value="HIRAN"/>
</dbReference>
<evidence type="ECO:0000256" key="1">
    <source>
        <dbReference type="ARBA" id="ARBA00022723"/>
    </source>
</evidence>
<accession>A0ABT1WQS4</accession>
<feature type="domain" description="HIRAN" evidence="3">
    <location>
        <begin position="33"/>
        <end position="132"/>
    </location>
</feature>
<gene>
    <name evidence="4" type="ORF">NPA36_08425</name>
</gene>
<keyword evidence="5" id="KW-1185">Reference proteome</keyword>
<dbReference type="RefSeq" id="WP_256945686.1">
    <property type="nucleotide sequence ID" value="NZ_JANHNZ010000009.1"/>
</dbReference>
<reference evidence="4" key="2">
    <citation type="journal article" date="2023" name="Curr. Microbiol.">
        <title>Granulicatella seriolae sp. nov., a Novel Facultative Anaerobe Isolated from Yellowtail Marine Fish.</title>
        <authorList>
            <person name="Lee M."/>
            <person name="Choi Y.J."/>
            <person name="Farooq A."/>
            <person name="Jeong J.B."/>
            <person name="Jung M.Y."/>
        </authorList>
    </citation>
    <scope>NUCLEOTIDE SEQUENCE</scope>
    <source>
        <strain evidence="4">S8</strain>
    </source>
</reference>
<keyword evidence="1" id="KW-0479">Metal-binding</keyword>
<proteinExistence type="predicted"/>
<reference evidence="4" key="1">
    <citation type="submission" date="2022-07" db="EMBL/GenBank/DDBJ databases">
        <authorList>
            <person name="Jung M.-Y."/>
            <person name="Lee M."/>
        </authorList>
    </citation>
    <scope>NUCLEOTIDE SEQUENCE</scope>
    <source>
        <strain evidence="4">S8</strain>
    </source>
</reference>
<name>A0ABT1WQS4_9LACT</name>
<dbReference type="Pfam" id="PF08797">
    <property type="entry name" value="HIRAN"/>
    <property type="match status" value="1"/>
</dbReference>
<dbReference type="Gene3D" id="3.30.70.2330">
    <property type="match status" value="1"/>
</dbReference>
<comment type="caution">
    <text evidence="4">The sequence shown here is derived from an EMBL/GenBank/DDBJ whole genome shotgun (WGS) entry which is preliminary data.</text>
</comment>